<accession>A0A225UQ22</accession>
<dbReference type="OrthoDB" id="116716at2759"/>
<name>A0A225UQ22_9STRA</name>
<evidence type="ECO:0000313" key="2">
    <source>
        <dbReference type="Proteomes" id="UP000198211"/>
    </source>
</evidence>
<comment type="caution">
    <text evidence="1">The sequence shown here is derived from an EMBL/GenBank/DDBJ whole genome shotgun (WGS) entry which is preliminary data.</text>
</comment>
<gene>
    <name evidence="1" type="ORF">PHMEG_00035067</name>
</gene>
<dbReference type="Proteomes" id="UP000198211">
    <property type="component" value="Unassembled WGS sequence"/>
</dbReference>
<protein>
    <submittedName>
        <fullName evidence="1">Uncharacterized protein</fullName>
    </submittedName>
</protein>
<dbReference type="EMBL" id="NBNE01013503">
    <property type="protein sequence ID" value="OWY95041.1"/>
    <property type="molecule type" value="Genomic_DNA"/>
</dbReference>
<proteinExistence type="predicted"/>
<dbReference type="AlphaFoldDB" id="A0A225UQ22"/>
<keyword evidence="2" id="KW-1185">Reference proteome</keyword>
<reference evidence="2" key="1">
    <citation type="submission" date="2017-03" db="EMBL/GenBank/DDBJ databases">
        <title>Phytopthora megakarya and P. palmivora, two closely related causual agents of cacao black pod achieved similar genome size and gene model numbers by different mechanisms.</title>
        <authorList>
            <person name="Ali S."/>
            <person name="Shao J."/>
            <person name="Larry D.J."/>
            <person name="Kronmiller B."/>
            <person name="Shen D."/>
            <person name="Strem M.D."/>
            <person name="Melnick R.L."/>
            <person name="Guiltinan M.J."/>
            <person name="Tyler B.M."/>
            <person name="Meinhardt L.W."/>
            <person name="Bailey B.A."/>
        </authorList>
    </citation>
    <scope>NUCLEOTIDE SEQUENCE [LARGE SCALE GENOMIC DNA]</scope>
    <source>
        <strain evidence="2">zdho120</strain>
    </source>
</reference>
<evidence type="ECO:0000313" key="1">
    <source>
        <dbReference type="EMBL" id="OWY95041.1"/>
    </source>
</evidence>
<sequence length="83" mass="9171">QADFQLELFIYVQRVSATTGIRRATEARVGASAAAIRELLERQGNDTSYGPASQRYWAISLFPAFRPNLDATAPTMNIEGPRV</sequence>
<feature type="non-terminal residue" evidence="1">
    <location>
        <position position="1"/>
    </location>
</feature>
<organism evidence="1 2">
    <name type="scientific">Phytophthora megakarya</name>
    <dbReference type="NCBI Taxonomy" id="4795"/>
    <lineage>
        <taxon>Eukaryota</taxon>
        <taxon>Sar</taxon>
        <taxon>Stramenopiles</taxon>
        <taxon>Oomycota</taxon>
        <taxon>Peronosporomycetes</taxon>
        <taxon>Peronosporales</taxon>
        <taxon>Peronosporaceae</taxon>
        <taxon>Phytophthora</taxon>
    </lineage>
</organism>